<proteinExistence type="predicted"/>
<keyword evidence="3" id="KW-1185">Reference proteome</keyword>
<feature type="compositionally biased region" description="Basic and acidic residues" evidence="1">
    <location>
        <begin position="130"/>
        <end position="139"/>
    </location>
</feature>
<feature type="compositionally biased region" description="Polar residues" evidence="1">
    <location>
        <begin position="175"/>
        <end position="195"/>
    </location>
</feature>
<dbReference type="AlphaFoldDB" id="A0A9W8MPB1"/>
<gene>
    <name evidence="2" type="ORF">H1R20_g876</name>
</gene>
<protein>
    <submittedName>
        <fullName evidence="2">Uncharacterized protein</fullName>
    </submittedName>
</protein>
<dbReference type="Proteomes" id="UP001140091">
    <property type="component" value="Unassembled WGS sequence"/>
</dbReference>
<dbReference type="EMBL" id="JANBPK010000138">
    <property type="protein sequence ID" value="KAJ2936218.1"/>
    <property type="molecule type" value="Genomic_DNA"/>
</dbReference>
<feature type="region of interest" description="Disordered" evidence="1">
    <location>
        <begin position="120"/>
        <end position="195"/>
    </location>
</feature>
<comment type="caution">
    <text evidence="2">The sequence shown here is derived from an EMBL/GenBank/DDBJ whole genome shotgun (WGS) entry which is preliminary data.</text>
</comment>
<feature type="compositionally biased region" description="Basic and acidic residues" evidence="1">
    <location>
        <begin position="149"/>
        <end position="160"/>
    </location>
</feature>
<evidence type="ECO:0000313" key="2">
    <source>
        <dbReference type="EMBL" id="KAJ2936218.1"/>
    </source>
</evidence>
<feature type="non-terminal residue" evidence="2">
    <location>
        <position position="195"/>
    </location>
</feature>
<reference evidence="2" key="1">
    <citation type="submission" date="2022-06" db="EMBL/GenBank/DDBJ databases">
        <title>Genome Sequence of Candolleomyces eurysporus.</title>
        <authorList>
            <person name="Buettner E."/>
        </authorList>
    </citation>
    <scope>NUCLEOTIDE SEQUENCE</scope>
    <source>
        <strain evidence="2">VTCC 930004</strain>
    </source>
</reference>
<accession>A0A9W8MPB1</accession>
<evidence type="ECO:0000256" key="1">
    <source>
        <dbReference type="SAM" id="MobiDB-lite"/>
    </source>
</evidence>
<evidence type="ECO:0000313" key="3">
    <source>
        <dbReference type="Proteomes" id="UP001140091"/>
    </source>
</evidence>
<name>A0A9W8MPB1_9AGAR</name>
<sequence length="195" mass="21944">MCPSPRGADDEEIDNLIPYYARLGPLLANHLINGDEYNLPKDWAEYKTGKDLAEWAEWDLKIENDMDKSGDPTDPEWWWEAIHDHLGNKQKIFSLIWEDVYTSFLGYDEDPVPIVISTQTSPKPCKKRQKVGEAKKEAPPDFPGIEPTDLEKVDAGEGARRAVKLQKGKEREKSPQCSPGGSQVTCTSRSKAAKT</sequence>
<organism evidence="2 3">
    <name type="scientific">Candolleomyces eurysporus</name>
    <dbReference type="NCBI Taxonomy" id="2828524"/>
    <lineage>
        <taxon>Eukaryota</taxon>
        <taxon>Fungi</taxon>
        <taxon>Dikarya</taxon>
        <taxon>Basidiomycota</taxon>
        <taxon>Agaricomycotina</taxon>
        <taxon>Agaricomycetes</taxon>
        <taxon>Agaricomycetidae</taxon>
        <taxon>Agaricales</taxon>
        <taxon>Agaricineae</taxon>
        <taxon>Psathyrellaceae</taxon>
        <taxon>Candolleomyces</taxon>
    </lineage>
</organism>